<keyword evidence="3 6" id="KW-0808">Transferase</keyword>
<evidence type="ECO:0000256" key="4">
    <source>
        <dbReference type="ARBA" id="ARBA00022723"/>
    </source>
</evidence>
<dbReference type="AlphaFoldDB" id="A0A3Q9HPZ4"/>
<evidence type="ECO:0000313" key="8">
    <source>
        <dbReference type="Proteomes" id="UP000267250"/>
    </source>
</evidence>
<dbReference type="Gene3D" id="1.10.600.10">
    <property type="entry name" value="Farnesyl Diphosphate Synthase"/>
    <property type="match status" value="1"/>
</dbReference>
<dbReference type="RefSeq" id="WP_127016270.1">
    <property type="nucleotide sequence ID" value="NZ_CP016379.1"/>
</dbReference>
<accession>A0A3Q9HPZ4</accession>
<comment type="similarity">
    <text evidence="2 6">Belongs to the FPP/GGPP synthase family.</text>
</comment>
<evidence type="ECO:0000256" key="1">
    <source>
        <dbReference type="ARBA" id="ARBA00001946"/>
    </source>
</evidence>
<dbReference type="CDD" id="cd00685">
    <property type="entry name" value="Trans_IPPS_HT"/>
    <property type="match status" value="1"/>
</dbReference>
<keyword evidence="5" id="KW-0460">Magnesium</keyword>
<name>A0A3Q9HPZ4_9FIRM</name>
<dbReference type="InterPro" id="IPR008949">
    <property type="entry name" value="Isoprenoid_synthase_dom_sf"/>
</dbReference>
<evidence type="ECO:0000256" key="2">
    <source>
        <dbReference type="ARBA" id="ARBA00006706"/>
    </source>
</evidence>
<sequence length="315" mass="36815">MIIKKIYEHKLKKYRNKINNQLTQIVQNKIDDDKIIEMMHYALESGRRFRPLLFLLTYKIFQPELDNKTYQMATAIELLHKASLVHDDYLDGDKYRRGKASFYHKYGDRMAVIVGDILVSLAFEEFLKATNDPYLVQSWSRLYRLLALGEAKDLIWEGNQDIDTEKLKSMIYGKTASFLEFVMIAGCYLATRNQKLATKMGQFGKEIGFAFQIMNDLNNWCGLEKKLGRLPQQDIISGKVNLVTRLVQQYQTSVIDPAKLKERVTNEAKELALQHIKAAYCILENLDINNKYTKVLASLLKEFDQEWFWVDRDDQ</sequence>
<dbReference type="SUPFAM" id="SSF48576">
    <property type="entry name" value="Terpenoid synthases"/>
    <property type="match status" value="1"/>
</dbReference>
<comment type="cofactor">
    <cofactor evidence="1">
        <name>Mg(2+)</name>
        <dbReference type="ChEBI" id="CHEBI:18420"/>
    </cofactor>
</comment>
<keyword evidence="4" id="KW-0479">Metal-binding</keyword>
<dbReference type="PANTHER" id="PTHR12001">
    <property type="entry name" value="GERANYLGERANYL PYROPHOSPHATE SYNTHASE"/>
    <property type="match status" value="1"/>
</dbReference>
<protein>
    <recommendedName>
        <fullName evidence="9">Polyprenyl synthetase</fullName>
    </recommendedName>
</protein>
<evidence type="ECO:0000313" key="7">
    <source>
        <dbReference type="EMBL" id="AZR72937.1"/>
    </source>
</evidence>
<evidence type="ECO:0000256" key="6">
    <source>
        <dbReference type="RuleBase" id="RU004466"/>
    </source>
</evidence>
<dbReference type="InterPro" id="IPR033749">
    <property type="entry name" value="Polyprenyl_synt_CS"/>
</dbReference>
<dbReference type="Pfam" id="PF00348">
    <property type="entry name" value="polyprenyl_synt"/>
    <property type="match status" value="1"/>
</dbReference>
<evidence type="ECO:0000256" key="3">
    <source>
        <dbReference type="ARBA" id="ARBA00022679"/>
    </source>
</evidence>
<proteinExistence type="inferred from homology"/>
<dbReference type="Proteomes" id="UP000267250">
    <property type="component" value="Chromosome"/>
</dbReference>
<dbReference type="InterPro" id="IPR000092">
    <property type="entry name" value="Polyprenyl_synt"/>
</dbReference>
<dbReference type="GO" id="GO:0004659">
    <property type="term" value="F:prenyltransferase activity"/>
    <property type="evidence" value="ECO:0007669"/>
    <property type="project" value="InterPro"/>
</dbReference>
<dbReference type="PANTHER" id="PTHR12001:SF85">
    <property type="entry name" value="SHORT CHAIN ISOPRENYL DIPHOSPHATE SYNTHASE"/>
    <property type="match status" value="1"/>
</dbReference>
<dbReference type="SFLD" id="SFLDS00005">
    <property type="entry name" value="Isoprenoid_Synthase_Type_I"/>
    <property type="match status" value="1"/>
</dbReference>
<keyword evidence="8" id="KW-1185">Reference proteome</keyword>
<dbReference type="KEGG" id="aft:BBF96_05740"/>
<dbReference type="GO" id="GO:0046872">
    <property type="term" value="F:metal ion binding"/>
    <property type="evidence" value="ECO:0007669"/>
    <property type="project" value="UniProtKB-KW"/>
</dbReference>
<organism evidence="7 8">
    <name type="scientific">Anoxybacter fermentans</name>
    <dbReference type="NCBI Taxonomy" id="1323375"/>
    <lineage>
        <taxon>Bacteria</taxon>
        <taxon>Bacillati</taxon>
        <taxon>Bacillota</taxon>
        <taxon>Clostridia</taxon>
        <taxon>Halanaerobiales</taxon>
        <taxon>Anoxybacter</taxon>
    </lineage>
</organism>
<evidence type="ECO:0000256" key="5">
    <source>
        <dbReference type="ARBA" id="ARBA00022842"/>
    </source>
</evidence>
<gene>
    <name evidence="7" type="ORF">BBF96_05740</name>
</gene>
<reference evidence="7 8" key="1">
    <citation type="submission" date="2016-07" db="EMBL/GenBank/DDBJ databases">
        <title>Genome and transcriptome analysis of iron-reducing fermentative bacteria Anoxybacter fermentans.</title>
        <authorList>
            <person name="Zeng X."/>
            <person name="Shao Z."/>
        </authorList>
    </citation>
    <scope>NUCLEOTIDE SEQUENCE [LARGE SCALE GENOMIC DNA]</scope>
    <source>
        <strain evidence="7 8">DY22613</strain>
    </source>
</reference>
<dbReference type="EMBL" id="CP016379">
    <property type="protein sequence ID" value="AZR72937.1"/>
    <property type="molecule type" value="Genomic_DNA"/>
</dbReference>
<dbReference type="GO" id="GO:0008299">
    <property type="term" value="P:isoprenoid biosynthetic process"/>
    <property type="evidence" value="ECO:0007669"/>
    <property type="project" value="InterPro"/>
</dbReference>
<evidence type="ECO:0008006" key="9">
    <source>
        <dbReference type="Google" id="ProtNLM"/>
    </source>
</evidence>
<dbReference type="PROSITE" id="PS00723">
    <property type="entry name" value="POLYPRENYL_SYNTHASE_1"/>
    <property type="match status" value="1"/>
</dbReference>
<dbReference type="OrthoDB" id="9805316at2"/>